<keyword evidence="1" id="KW-0472">Membrane</keyword>
<feature type="transmembrane region" description="Helical" evidence="1">
    <location>
        <begin position="330"/>
        <end position="350"/>
    </location>
</feature>
<accession>A0A098EGL6</accession>
<evidence type="ECO:0000313" key="3">
    <source>
        <dbReference type="Proteomes" id="UP000055047"/>
    </source>
</evidence>
<dbReference type="RefSeq" id="WP_060757912.1">
    <property type="nucleotide sequence ID" value="NZ_CCXQ01000128.1"/>
</dbReference>
<evidence type="ECO:0000256" key="1">
    <source>
        <dbReference type="SAM" id="Phobius"/>
    </source>
</evidence>
<organism evidence="2 3">
    <name type="scientific">Anaplasma phagocytophilum</name>
    <name type="common">Ehrlichia phagocytophila</name>
    <dbReference type="NCBI Taxonomy" id="948"/>
    <lineage>
        <taxon>Bacteria</taxon>
        <taxon>Pseudomonadati</taxon>
        <taxon>Pseudomonadota</taxon>
        <taxon>Alphaproteobacteria</taxon>
        <taxon>Rickettsiales</taxon>
        <taxon>Anaplasmataceae</taxon>
        <taxon>Anaplasma</taxon>
        <taxon>phagocytophilum group</taxon>
    </lineage>
</organism>
<proteinExistence type="predicted"/>
<sequence>MGLSHEKTNCAEKGKSKTRTVRVYSAKKDKTFRLDEETYDLRNRIYVCYILCTSVLCILPVLPYYVSKELYKRGYRRGAAISMELFLYSHCLLSFTLVVTQIVLFLLKGHPRLLDGFFVHNKDLAVLLLAVMCALPAFLLVVIVRYARICDIVKSTGCSLVDALLERSYLTDITHGVPVLLCYTGDYGPLFTHESVKDRRDCGADLVLDIYLYSTSYLLMLPACFGLLCDFFLQQKKRSALSVCRVLGVTAHVLLINTVVIAAITFLLGKCSINIALIKLCADATSTALLNGVLFSAVIVVIAGIFCCYEISNNTYACSTEEVPDGVARSVLKFGLPTLGLYFVCDLFRIRATRKKRGCEYNRYDFVVDVVHRIMQAFLLLPVPFLYIANNMQGRRRVAAVLQRTGIYLEVFLENFILFSLFFYGILQIPAVASFFPSTLCVPLGCVTSILVLVIAAVCDLYHIREVCRSQGEKAEDVVLNNEFLKDQLSNFSIFNFVASCVISLIFKEDARSSCKVYDNVEEDVGTFLEMSMLECMEGRNDNLNTVTKAAA</sequence>
<feature type="transmembrane region" description="Helical" evidence="1">
    <location>
        <begin position="210"/>
        <end position="233"/>
    </location>
</feature>
<dbReference type="Proteomes" id="UP000055047">
    <property type="component" value="Unassembled WGS sequence"/>
</dbReference>
<feature type="transmembrane region" description="Helical" evidence="1">
    <location>
        <begin position="288"/>
        <end position="309"/>
    </location>
</feature>
<name>A0A098EGL6_ANAPH</name>
<feature type="transmembrane region" description="Helical" evidence="1">
    <location>
        <begin position="411"/>
        <end position="436"/>
    </location>
</feature>
<gene>
    <name evidence="2" type="ORF">ANAPHAGO_00731</name>
</gene>
<evidence type="ECO:0000313" key="2">
    <source>
        <dbReference type="EMBL" id="CEG20932.1"/>
    </source>
</evidence>
<feature type="transmembrane region" description="Helical" evidence="1">
    <location>
        <begin position="46"/>
        <end position="66"/>
    </location>
</feature>
<feature type="transmembrane region" description="Helical" evidence="1">
    <location>
        <begin position="442"/>
        <end position="464"/>
    </location>
</feature>
<dbReference type="EMBL" id="CCXQ01000128">
    <property type="protein sequence ID" value="CEG20932.1"/>
    <property type="molecule type" value="Genomic_DNA"/>
</dbReference>
<reference evidence="2 3" key="1">
    <citation type="submission" date="2014-09" db="EMBL/GenBank/DDBJ databases">
        <authorList>
            <person name="Loux Valentin"/>
            <person name="Dugat Thibaut"/>
        </authorList>
    </citation>
    <scope>NUCLEOTIDE SEQUENCE [LARGE SCALE GENOMIC DNA]</scope>
    <source>
        <strain evidence="2 3">BOV-10_179</strain>
    </source>
</reference>
<protein>
    <submittedName>
        <fullName evidence="2">Putative membrane protein</fullName>
    </submittedName>
</protein>
<dbReference type="AlphaFoldDB" id="A0A098EGL6"/>
<keyword evidence="1" id="KW-0812">Transmembrane</keyword>
<feature type="transmembrane region" description="Helical" evidence="1">
    <location>
        <begin position="127"/>
        <end position="147"/>
    </location>
</feature>
<keyword evidence="1" id="KW-1133">Transmembrane helix</keyword>
<feature type="transmembrane region" description="Helical" evidence="1">
    <location>
        <begin position="245"/>
        <end position="268"/>
    </location>
</feature>
<feature type="transmembrane region" description="Helical" evidence="1">
    <location>
        <begin position="86"/>
        <end position="107"/>
    </location>
</feature>